<dbReference type="Gene3D" id="3.40.50.10140">
    <property type="entry name" value="Toll/interleukin-1 receptor homology (TIR) domain"/>
    <property type="match status" value="1"/>
</dbReference>
<dbReference type="EnsemblMetazoa" id="XM_022792671">
    <property type="protein sequence ID" value="XP_022648406"/>
    <property type="gene ID" value="LOC111244995"/>
</dbReference>
<keyword evidence="9" id="KW-1185">Reference proteome</keyword>
<dbReference type="Proteomes" id="UP000594260">
    <property type="component" value="Unplaced"/>
</dbReference>
<dbReference type="Gene3D" id="1.10.533.10">
    <property type="entry name" value="Death Domain, Fas"/>
    <property type="match status" value="1"/>
</dbReference>
<accession>A0A7M7J8Y7</accession>
<evidence type="ECO:0000256" key="3">
    <source>
        <dbReference type="ARBA" id="ARBA00022771"/>
    </source>
</evidence>
<feature type="domain" description="Death" evidence="6">
    <location>
        <begin position="978"/>
        <end position="1047"/>
    </location>
</feature>
<dbReference type="RefSeq" id="XP_022648406.1">
    <property type="nucleotide sequence ID" value="XM_022792671.1"/>
</dbReference>
<evidence type="ECO:0000313" key="8">
    <source>
        <dbReference type="EnsemblMetazoa" id="XP_022648406"/>
    </source>
</evidence>
<feature type="compositionally biased region" description="Polar residues" evidence="5">
    <location>
        <begin position="1280"/>
        <end position="1301"/>
    </location>
</feature>
<keyword evidence="1" id="KW-0479">Metal-binding</keyword>
<dbReference type="GO" id="GO:0007165">
    <property type="term" value="P:signal transduction"/>
    <property type="evidence" value="ECO:0007669"/>
    <property type="project" value="InterPro"/>
</dbReference>
<feature type="region of interest" description="Disordered" evidence="5">
    <location>
        <begin position="1232"/>
        <end position="1313"/>
    </location>
</feature>
<keyword evidence="3" id="KW-0863">Zinc-finger</keyword>
<evidence type="ECO:0000313" key="9">
    <source>
        <dbReference type="Proteomes" id="UP000594260"/>
    </source>
</evidence>
<keyword evidence="2" id="KW-0677">Repeat</keyword>
<feature type="compositionally biased region" description="Basic and acidic residues" evidence="5">
    <location>
        <begin position="340"/>
        <end position="352"/>
    </location>
</feature>
<dbReference type="Pfam" id="PF00531">
    <property type="entry name" value="Death"/>
    <property type="match status" value="1"/>
</dbReference>
<dbReference type="GeneID" id="111244995"/>
<dbReference type="SMART" id="SM00588">
    <property type="entry name" value="NEUZ"/>
    <property type="match status" value="1"/>
</dbReference>
<dbReference type="SUPFAM" id="SSF47986">
    <property type="entry name" value="DEATH domain"/>
    <property type="match status" value="1"/>
</dbReference>
<feature type="domain" description="NHR" evidence="7">
    <location>
        <begin position="1"/>
        <end position="154"/>
    </location>
</feature>
<proteinExistence type="predicted"/>
<evidence type="ECO:0000259" key="7">
    <source>
        <dbReference type="PROSITE" id="PS51065"/>
    </source>
</evidence>
<dbReference type="OMA" id="YHDLGTI"/>
<dbReference type="InterPro" id="IPR000157">
    <property type="entry name" value="TIR_dom"/>
</dbReference>
<dbReference type="InterPro" id="IPR027417">
    <property type="entry name" value="P-loop_NTPase"/>
</dbReference>
<dbReference type="InterPro" id="IPR043136">
    <property type="entry name" value="B30.2/SPRY_sf"/>
</dbReference>
<dbReference type="Pfam" id="PF07177">
    <property type="entry name" value="Neuralized"/>
    <property type="match status" value="1"/>
</dbReference>
<dbReference type="SUPFAM" id="SSF52540">
    <property type="entry name" value="P-loop containing nucleoside triphosphate hydrolases"/>
    <property type="match status" value="1"/>
</dbReference>
<dbReference type="InParanoid" id="A0A7M7J8Y7"/>
<dbReference type="FunFam" id="2.60.120.920:FF:000005">
    <property type="entry name" value="Putative E3 ubiquitin-protein ligase NEURL1B"/>
    <property type="match status" value="1"/>
</dbReference>
<reference evidence="8" key="1">
    <citation type="submission" date="2021-01" db="UniProtKB">
        <authorList>
            <consortium name="EnsemblMetazoa"/>
        </authorList>
    </citation>
    <scope>IDENTIFICATION</scope>
</reference>
<keyword evidence="4" id="KW-0862">Zinc</keyword>
<feature type="compositionally biased region" description="Basic and acidic residues" evidence="5">
    <location>
        <begin position="1245"/>
        <end position="1258"/>
    </location>
</feature>
<dbReference type="PANTHER" id="PTHR47508">
    <property type="entry name" value="SAM DOMAIN-CONTAINING PROTEIN-RELATED"/>
    <property type="match status" value="1"/>
</dbReference>
<evidence type="ECO:0000256" key="4">
    <source>
        <dbReference type="ARBA" id="ARBA00022833"/>
    </source>
</evidence>
<dbReference type="SUPFAM" id="SSF52200">
    <property type="entry name" value="Toll/Interleukin receptor TIR domain"/>
    <property type="match status" value="1"/>
</dbReference>
<name>A0A7M7J8Y7_VARDE</name>
<sequence>MKFHTTIHGENVTIDEGGKFACRRSSFYDAVVFFAKPLSVGTRYSLLLANTDESWNGGLRLGLTTKDPASIQPVPKFTFPELVGQEGFWLAALPEEFCKTQSRLTFYISLTGELALFANNEYKGVLLSGLPASESLYCFIDLFGINTSARLISHAGGTLVEVLARGPDALRAYKQSCAAGCVPLRRIRLFLVGPQGSGKSTLKKALLGEMESEDFKTQGQLGEQQKRSAESMFDSVDCITAEEGDGTSWVRLKDASYPPDASGVSQKEDLEKRLENFITDERLEEAIAQNVVRELTLSKRKKQTVQAKQGAVSRSSLRGLRLKRAEPAPQSSSSFTADASSDKEAPGRITAREDARIVQDLPENIMRLIDGLLKSEPKQECNSKETDRSSAKSPIFQKPVAPVKLTVNIVDISGDRHLGLNSETFFTPNGIFLLVFDISKELDSSIGDQMSLASPQDKTYLECIHETLMSIHLRVAHTGTEIPEDVKLLGEDSDISGLQPPVVLVGTHIAALHSERDKRLNMISEKFQRIRDSLKGKQFAAHVVQMYFSLELVDQSAEEDSSIDELRSKLERIALRSGALDVDIPLKWLQFERLIGRLVQEQDSFFAGFYQLEEMARQVGLEHGQEFRSLVHFLHQQGKLFCFGCLHSFQLDSQWDGVIILRPNWFILRCIELFNTSNKNALMKLSKSYLTEQVWPKLDDQAGTLVSILDALDILVESYYEPQLRRTYTEQNERCLAVFPWVALRPITPLRFQNQCSLDTMVFFVDVGIALTESVYHRFACRLLRWTDWRECDIYKNSLVIPLDADHTLLVRATQNNRFIQIMVQRVQRGRENWLASSPPQPSICEKVRHLVQAELESLRQSWYTRLAFELAVACPCDGAACALHGLRPCRSCLHLLPLDDCLAKKVVYCDFRRVETEFIRDHFPHSVIHGMAVGAAGGAASGRRNSFGFAWPQSQLTLNADSLWDEPEWTKEAARLIGSDWVALAKRLGYTDRELSRFSEEPAAGLALLRDWRESNGATMYSTDVLVSCLQQMEREDIARLIQSDEAPLPVVFISYQWHSQEAVLSIRQRLEAAGLPCWMDVGQLGAGDSLYGKIYEGILRCKLVLCCLTARYAASANCARELSLADVLRKPIVPVMVEPTPWPPPGPIAVILSSLVYIDLCGVGGHGGYGRDADWNSRCQDIIERANMLIHSAPLAPGPHLPGAPNRRHQLTSEATGGPVPAVAQAHAVHAGSPKSHGSASDLRLRPRMSDARRDSASTVGGTFTPPPAGVLNETGERLSSASLSLGNPSPTLNMSRPGTSGLHGPGDGSAQVVSGRILRCTVCVVL</sequence>
<dbReference type="InterPro" id="IPR006573">
    <property type="entry name" value="NHR_dom"/>
</dbReference>
<dbReference type="PROSITE" id="PS50017">
    <property type="entry name" value="DEATH_DOMAIN"/>
    <property type="match status" value="1"/>
</dbReference>
<organism evidence="8 9">
    <name type="scientific">Varroa destructor</name>
    <name type="common">Honeybee mite</name>
    <dbReference type="NCBI Taxonomy" id="109461"/>
    <lineage>
        <taxon>Eukaryota</taxon>
        <taxon>Metazoa</taxon>
        <taxon>Ecdysozoa</taxon>
        <taxon>Arthropoda</taxon>
        <taxon>Chelicerata</taxon>
        <taxon>Arachnida</taxon>
        <taxon>Acari</taxon>
        <taxon>Parasitiformes</taxon>
        <taxon>Mesostigmata</taxon>
        <taxon>Gamasina</taxon>
        <taxon>Dermanyssoidea</taxon>
        <taxon>Varroidae</taxon>
        <taxon>Varroa</taxon>
    </lineage>
</organism>
<dbReference type="Gene3D" id="2.60.120.920">
    <property type="match status" value="1"/>
</dbReference>
<evidence type="ECO:0000256" key="2">
    <source>
        <dbReference type="ARBA" id="ARBA00022737"/>
    </source>
</evidence>
<protein>
    <submittedName>
        <fullName evidence="8">Uncharacterized protein</fullName>
    </submittedName>
</protein>
<evidence type="ECO:0000259" key="6">
    <source>
        <dbReference type="PROSITE" id="PS50017"/>
    </source>
</evidence>
<dbReference type="InterPro" id="IPR000488">
    <property type="entry name" value="Death_dom"/>
</dbReference>
<dbReference type="Pfam" id="PF13676">
    <property type="entry name" value="TIR_2"/>
    <property type="match status" value="1"/>
</dbReference>
<dbReference type="PANTHER" id="PTHR47508:SF4">
    <property type="match status" value="1"/>
</dbReference>
<dbReference type="SMART" id="SM00005">
    <property type="entry name" value="DEATH"/>
    <property type="match status" value="1"/>
</dbReference>
<dbReference type="OrthoDB" id="6078042at2759"/>
<dbReference type="KEGG" id="vde:111244995"/>
<feature type="region of interest" description="Disordered" evidence="5">
    <location>
        <begin position="300"/>
        <end position="352"/>
    </location>
</feature>
<dbReference type="PROSITE" id="PS51065">
    <property type="entry name" value="NHR"/>
    <property type="match status" value="1"/>
</dbReference>
<dbReference type="InterPro" id="IPR035897">
    <property type="entry name" value="Toll_tir_struct_dom_sf"/>
</dbReference>
<dbReference type="InterPro" id="IPR011029">
    <property type="entry name" value="DEATH-like_dom_sf"/>
</dbReference>
<dbReference type="GO" id="GO:0008270">
    <property type="term" value="F:zinc ion binding"/>
    <property type="evidence" value="ECO:0007669"/>
    <property type="project" value="UniProtKB-KW"/>
</dbReference>
<evidence type="ECO:0000256" key="1">
    <source>
        <dbReference type="ARBA" id="ARBA00022723"/>
    </source>
</evidence>
<evidence type="ECO:0000256" key="5">
    <source>
        <dbReference type="SAM" id="MobiDB-lite"/>
    </source>
</evidence>